<evidence type="ECO:0000256" key="3">
    <source>
        <dbReference type="ARBA" id="ARBA00022989"/>
    </source>
</evidence>
<dbReference type="EMBL" id="FNOB01000008">
    <property type="protein sequence ID" value="SDW94420.1"/>
    <property type="molecule type" value="Genomic_DNA"/>
</dbReference>
<dbReference type="NCBIfam" id="NF008306">
    <property type="entry name" value="PRK11098.1"/>
    <property type="match status" value="1"/>
</dbReference>
<feature type="transmembrane region" description="Helical" evidence="5">
    <location>
        <begin position="336"/>
        <end position="355"/>
    </location>
</feature>
<feature type="transmembrane region" description="Helical" evidence="5">
    <location>
        <begin position="62"/>
        <end position="82"/>
    </location>
</feature>
<evidence type="ECO:0000313" key="6">
    <source>
        <dbReference type="EMBL" id="GHE01727.1"/>
    </source>
</evidence>
<feature type="transmembrane region" description="Helical" evidence="5">
    <location>
        <begin position="12"/>
        <end position="30"/>
    </location>
</feature>
<gene>
    <name evidence="6" type="primary">bacA</name>
    <name evidence="6" type="ORF">GCM10008024_18540</name>
    <name evidence="7" type="ORF">SAMN05444006_10893</name>
</gene>
<comment type="caution">
    <text evidence="6">The sequence shown here is derived from an EMBL/GenBank/DDBJ whole genome shotgun (WGS) entry which is preliminary data.</text>
</comment>
<dbReference type="InterPro" id="IPR009248">
    <property type="entry name" value="SbmA_BacA"/>
</dbReference>
<evidence type="ECO:0000256" key="4">
    <source>
        <dbReference type="ARBA" id="ARBA00023136"/>
    </source>
</evidence>
<dbReference type="GO" id="GO:0005886">
    <property type="term" value="C:plasma membrane"/>
    <property type="evidence" value="ECO:0007669"/>
    <property type="project" value="UniProtKB-SubCell"/>
</dbReference>
<protein>
    <submittedName>
        <fullName evidence="6">Bacteroid development protein BacA</fullName>
    </submittedName>
    <submittedName>
        <fullName evidence="7">Peptide/bleomycin uptake transporter</fullName>
    </submittedName>
</protein>
<evidence type="ECO:0000256" key="5">
    <source>
        <dbReference type="SAM" id="Phobius"/>
    </source>
</evidence>
<dbReference type="SUPFAM" id="SSF90123">
    <property type="entry name" value="ABC transporter transmembrane region"/>
    <property type="match status" value="1"/>
</dbReference>
<reference evidence="6" key="1">
    <citation type="journal article" date="2014" name="Int. J. Syst. Evol. Microbiol.">
        <title>Complete genome sequence of Corynebacterium casei LMG S-19264T (=DSM 44701T), isolated from a smear-ripened cheese.</title>
        <authorList>
            <consortium name="US DOE Joint Genome Institute (JGI-PGF)"/>
            <person name="Walter F."/>
            <person name="Albersmeier A."/>
            <person name="Kalinowski J."/>
            <person name="Ruckert C."/>
        </authorList>
    </citation>
    <scope>NUCLEOTIDE SEQUENCE</scope>
    <source>
        <strain evidence="6">CGMCC 1.10859</strain>
    </source>
</reference>
<dbReference type="GO" id="GO:1904680">
    <property type="term" value="F:peptide transmembrane transporter activity"/>
    <property type="evidence" value="ECO:0007669"/>
    <property type="project" value="InterPro"/>
</dbReference>
<reference evidence="7 8" key="2">
    <citation type="submission" date="2016-10" db="EMBL/GenBank/DDBJ databases">
        <authorList>
            <person name="Varghese N."/>
            <person name="Submissions S."/>
        </authorList>
    </citation>
    <scope>NUCLEOTIDE SEQUENCE [LARGE SCALE GENOMIC DNA]</scope>
    <source>
        <strain evidence="7 8">DSM 24802</strain>
    </source>
</reference>
<dbReference type="InterPro" id="IPR036640">
    <property type="entry name" value="ABC1_TM_sf"/>
</dbReference>
<reference evidence="6" key="3">
    <citation type="submission" date="2023-06" db="EMBL/GenBank/DDBJ databases">
        <authorList>
            <person name="Sun Q."/>
            <person name="Zhou Y."/>
        </authorList>
    </citation>
    <scope>NUCLEOTIDE SEQUENCE</scope>
    <source>
        <strain evidence="6">CGMCC 1.10859</strain>
    </source>
</reference>
<evidence type="ECO:0000313" key="9">
    <source>
        <dbReference type="Proteomes" id="UP000634647"/>
    </source>
</evidence>
<keyword evidence="8" id="KW-1185">Reference proteome</keyword>
<dbReference type="GO" id="GO:0015833">
    <property type="term" value="P:peptide transport"/>
    <property type="evidence" value="ECO:0007669"/>
    <property type="project" value="InterPro"/>
</dbReference>
<keyword evidence="3 5" id="KW-1133">Transmembrane helix</keyword>
<dbReference type="GO" id="GO:0005524">
    <property type="term" value="F:ATP binding"/>
    <property type="evidence" value="ECO:0007669"/>
    <property type="project" value="InterPro"/>
</dbReference>
<feature type="transmembrane region" description="Helical" evidence="5">
    <location>
        <begin position="313"/>
        <end position="330"/>
    </location>
</feature>
<feature type="transmembrane region" description="Helical" evidence="5">
    <location>
        <begin position="217"/>
        <end position="241"/>
    </location>
</feature>
<dbReference type="EMBL" id="BNAB01000007">
    <property type="protein sequence ID" value="GHE01727.1"/>
    <property type="molecule type" value="Genomic_DNA"/>
</dbReference>
<evidence type="ECO:0000256" key="1">
    <source>
        <dbReference type="ARBA" id="ARBA00004651"/>
    </source>
</evidence>
<name>A0AAN4UR11_9RHOB</name>
<accession>A0AAN4UR11</accession>
<organism evidence="6 9">
    <name type="scientific">Allgaiera indica</name>
    <dbReference type="NCBI Taxonomy" id="765699"/>
    <lineage>
        <taxon>Bacteria</taxon>
        <taxon>Pseudomonadati</taxon>
        <taxon>Pseudomonadota</taxon>
        <taxon>Alphaproteobacteria</taxon>
        <taxon>Rhodobacterales</taxon>
        <taxon>Paracoccaceae</taxon>
        <taxon>Allgaiera</taxon>
    </lineage>
</organism>
<evidence type="ECO:0000313" key="8">
    <source>
        <dbReference type="Proteomes" id="UP000199541"/>
    </source>
</evidence>
<feature type="transmembrane region" description="Helical" evidence="5">
    <location>
        <begin position="142"/>
        <end position="162"/>
    </location>
</feature>
<dbReference type="RefSeq" id="WP_035844804.1">
    <property type="nucleotide sequence ID" value="NZ_BNAB01000007.1"/>
</dbReference>
<dbReference type="Proteomes" id="UP000634647">
    <property type="component" value="Unassembled WGS sequence"/>
</dbReference>
<evidence type="ECO:0000313" key="7">
    <source>
        <dbReference type="EMBL" id="SDW94420.1"/>
    </source>
</evidence>
<evidence type="ECO:0000256" key="2">
    <source>
        <dbReference type="ARBA" id="ARBA00022692"/>
    </source>
</evidence>
<dbReference type="Proteomes" id="UP000199541">
    <property type="component" value="Unassembled WGS sequence"/>
</dbReference>
<sequence>MFRSFFPKPRLFFPSVLLWTLFAVVVWYGYARDLGAAFGMGPPPADARPVIGLGFFFTPDFLWFYIYCALFLGLFTAAWAIFSPHPWQWWSIPGSALIIFSDYFSVQTTVDLNNWQRPFFDAIQRALDGKPGVTQGDLYGMLWIWFQIAVVWMLVYIATRFFTSHYVFRWRTAMNDFYMAHWSHARTIEGASQRVQEDTARFAAIVEDLGVSMVDSVITLFAFMPVLAGLSHYVTALPLIGKIPEPLLVAAIFWSLFGTVLLAAAGVRLPGLAFNNQLTEAAYRKELVYGEDDPERAHPMTVGELFGNVRKSYFRYFFHFAYFNVFRGFYIQADNVFANIILIPTIVAGKISFGVMQQILTAFGQVTGSFQYLVGSWTTIIELLSIHKRLRGFEKAFPKGVLD</sequence>
<keyword evidence="4 5" id="KW-0472">Membrane</keyword>
<proteinExistence type="predicted"/>
<keyword evidence="2 5" id="KW-0812">Transmembrane</keyword>
<feature type="transmembrane region" description="Helical" evidence="5">
    <location>
        <begin position="247"/>
        <end position="267"/>
    </location>
</feature>
<dbReference type="AlphaFoldDB" id="A0AAN4UR11"/>
<comment type="subcellular location">
    <subcellularLocation>
        <location evidence="1">Cell membrane</location>
        <topology evidence="1">Multi-pass membrane protein</topology>
    </subcellularLocation>
</comment>
<dbReference type="Pfam" id="PF05992">
    <property type="entry name" value="SbmA_BacA"/>
    <property type="match status" value="1"/>
</dbReference>